<dbReference type="EMBL" id="JABWTA010000001">
    <property type="protein sequence ID" value="NVE94934.1"/>
    <property type="molecule type" value="Genomic_DNA"/>
</dbReference>
<protein>
    <submittedName>
        <fullName evidence="2">DUF1800 domain-containing protein</fullName>
    </submittedName>
</protein>
<dbReference type="Pfam" id="PF08811">
    <property type="entry name" value="DUF1800"/>
    <property type="match status" value="1"/>
</dbReference>
<dbReference type="InterPro" id="IPR014917">
    <property type="entry name" value="DUF1800"/>
</dbReference>
<dbReference type="PANTHER" id="PTHR43737:SF1">
    <property type="entry name" value="DUF1501 DOMAIN-CONTAINING PROTEIN"/>
    <property type="match status" value="1"/>
</dbReference>
<evidence type="ECO:0000313" key="3">
    <source>
        <dbReference type="Proteomes" id="UP000546031"/>
    </source>
</evidence>
<feature type="region of interest" description="Disordered" evidence="1">
    <location>
        <begin position="1"/>
        <end position="37"/>
    </location>
</feature>
<sequence length="617" mass="68320">MEIQGYHARGQVCRTEQEDQLEQESVKQSPFVSPSNDVSTRVSRGSLIGAAFALTACGGNDGQSGAGFTLPDQPVDTARKPVSDKEAARFLLQASLWVDKAHITELRSEGYEAWLNRKLEQPNSQTAEEFFAVQKLDVVDNERHFDRPHLTDRMVWSQLLSGDNPVRKRVSLALADFFVVSASRIKYRWSGISVGEYWDILNRNAFGNFRQLLEEITLTPAMGVFLDTVGNQKSNPETGRKPDENFAREVMQLFTIGLEELNLDGSVKLEGGEATETYTNQDVEGLAKCFTGYDFDYQDVPYFPDPGNPAWRVQDASYARKPLTADPTKWAFPKTESLHSNAEKSFLGTRIPENTGASETLKIALDTLFQHPNVAPFFCKRMIQRLVTSNPSTTYVSRVASIFNDNGSGVRGDLKAVFRAILLDDEALQPASNSSANFGRIKEPMFRLIQWGRTFGARSQSGWWDFGSFETETTHLGQSPLRAPSVFGFFGQNYVATNSSADAAGLVAPESQLINETSIVGYLNTMQRVLAFTTDGPTDVAATYLAELEIAHQPDRLVDHLNLLLTANQLSGQTRDQIVNGLSSSPVAQSDPQDKKLQVIRAAIFLVMAAPEFQIQG</sequence>
<comment type="caution">
    <text evidence="2">The sequence shown here is derived from an EMBL/GenBank/DDBJ whole genome shotgun (WGS) entry which is preliminary data.</text>
</comment>
<dbReference type="PANTHER" id="PTHR43737">
    <property type="entry name" value="BLL7424 PROTEIN"/>
    <property type="match status" value="1"/>
</dbReference>
<keyword evidence="3" id="KW-1185">Reference proteome</keyword>
<dbReference type="Proteomes" id="UP000546031">
    <property type="component" value="Unassembled WGS sequence"/>
</dbReference>
<dbReference type="RefSeq" id="WP_176273156.1">
    <property type="nucleotide sequence ID" value="NZ_JABWTA010000001.1"/>
</dbReference>
<reference evidence="2 3" key="1">
    <citation type="submission" date="2020-06" db="EMBL/GenBank/DDBJ databases">
        <title>Altererythrobacter lutimaris sp. nov., a marine bacterium isolated from a tidal flat.</title>
        <authorList>
            <person name="Kim D."/>
            <person name="Yoo Y."/>
            <person name="Kim J.-J."/>
        </authorList>
    </citation>
    <scope>NUCLEOTIDE SEQUENCE [LARGE SCALE GENOMIC DNA]</scope>
    <source>
        <strain evidence="2 3">JGD-16</strain>
    </source>
</reference>
<proteinExistence type="predicted"/>
<dbReference type="AlphaFoldDB" id="A0A850H6Q4"/>
<gene>
    <name evidence="2" type="ORF">HUO12_08505</name>
</gene>
<name>A0A850H6Q4_9SPHN</name>
<organism evidence="2 3">
    <name type="scientific">Altererythrobacter lutimaris</name>
    <dbReference type="NCBI Taxonomy" id="2743979"/>
    <lineage>
        <taxon>Bacteria</taxon>
        <taxon>Pseudomonadati</taxon>
        <taxon>Pseudomonadota</taxon>
        <taxon>Alphaproteobacteria</taxon>
        <taxon>Sphingomonadales</taxon>
        <taxon>Erythrobacteraceae</taxon>
        <taxon>Altererythrobacter</taxon>
    </lineage>
</organism>
<accession>A0A850H6Q4</accession>
<feature type="compositionally biased region" description="Polar residues" evidence="1">
    <location>
        <begin position="26"/>
        <end position="37"/>
    </location>
</feature>
<evidence type="ECO:0000256" key="1">
    <source>
        <dbReference type="SAM" id="MobiDB-lite"/>
    </source>
</evidence>
<evidence type="ECO:0000313" key="2">
    <source>
        <dbReference type="EMBL" id="NVE94934.1"/>
    </source>
</evidence>